<dbReference type="Proteomes" id="UP000235533">
    <property type="component" value="Unassembled WGS sequence"/>
</dbReference>
<sequence>MNMTKEESIRWINHAIAFYEILGKKQKDLAQDFGIPESRLSELKNLQKPLKVTPNQIRQIIDLCGSPKRDPGRFELAELYDSLESFFEQYIPVTLNRFQRDVYQYMSTSRVIDEVLNMCFFESSSRDDQIRSVNLLLKSDEFAKVCKDIEFNRIVTSSSIEQLSSITKSYGFQISDKGTFHVLRQLWSLNEALDEFQFGSETNHGLDLIVPKTPIVLTGKRIAAFMPEHSMHYGPANELVEKELIRLISDYLPSIRDLPKLDNWNTIRVEVYLSENMNYHLLIHMSHGNLEPLDLSHESTIPEGFEWCNYDAAVGERDRIAVIKNVNTLDLFRQIEELRKWQGLEQDNLYELKQNIAKAGGHIPGAYVLV</sequence>
<reference evidence="2" key="1">
    <citation type="submission" date="2016-07" db="EMBL/GenBank/DDBJ databases">
        <title>Nontailed viruses are major unrecognized killers of bacteria in the ocean.</title>
        <authorList>
            <person name="Kauffman K."/>
            <person name="Hussain F."/>
            <person name="Yang J."/>
            <person name="Arevalo P."/>
            <person name="Brown J."/>
            <person name="Cutler M."/>
            <person name="Kelly L."/>
            <person name="Polz M.F."/>
        </authorList>
    </citation>
    <scope>NUCLEOTIDE SEQUENCE [LARGE SCALE GENOMIC DNA]</scope>
    <source>
        <strain evidence="2">10N.261.48.B5</strain>
    </source>
</reference>
<accession>A0A2N7JPA4</accession>
<protein>
    <submittedName>
        <fullName evidence="1">Transcriptional regulator</fullName>
    </submittedName>
</protein>
<dbReference type="AlphaFoldDB" id="A0A2N7JPA4"/>
<organism evidence="1 2">
    <name type="scientific">Vibrio splendidus</name>
    <dbReference type="NCBI Taxonomy" id="29497"/>
    <lineage>
        <taxon>Bacteria</taxon>
        <taxon>Pseudomonadati</taxon>
        <taxon>Pseudomonadota</taxon>
        <taxon>Gammaproteobacteria</taxon>
        <taxon>Vibrionales</taxon>
        <taxon>Vibrionaceae</taxon>
        <taxon>Vibrio</taxon>
    </lineage>
</organism>
<evidence type="ECO:0000313" key="1">
    <source>
        <dbReference type="EMBL" id="PMM45994.1"/>
    </source>
</evidence>
<dbReference type="EMBL" id="MCZF01000217">
    <property type="protein sequence ID" value="PMM45994.1"/>
    <property type="molecule type" value="Genomic_DNA"/>
</dbReference>
<name>A0A2N7JPA4_VIBSP</name>
<dbReference type="RefSeq" id="WP_102552846.1">
    <property type="nucleotide sequence ID" value="NZ_MCZF01000217.1"/>
</dbReference>
<gene>
    <name evidence="1" type="ORF">BCT54_25210</name>
</gene>
<proteinExistence type="predicted"/>
<evidence type="ECO:0000313" key="2">
    <source>
        <dbReference type="Proteomes" id="UP000235533"/>
    </source>
</evidence>
<comment type="caution">
    <text evidence="1">The sequence shown here is derived from an EMBL/GenBank/DDBJ whole genome shotgun (WGS) entry which is preliminary data.</text>
</comment>